<evidence type="ECO:0000256" key="1">
    <source>
        <dbReference type="SAM" id="MobiDB-lite"/>
    </source>
</evidence>
<dbReference type="OrthoDB" id="5238236at2759"/>
<dbReference type="STRING" id="765915.A0A1Y2HJP5"/>
<proteinExistence type="predicted"/>
<dbReference type="EMBL" id="MCFL01000026">
    <property type="protein sequence ID" value="ORZ34817.1"/>
    <property type="molecule type" value="Genomic_DNA"/>
</dbReference>
<organism evidence="3 4">
    <name type="scientific">Catenaria anguillulae PL171</name>
    <dbReference type="NCBI Taxonomy" id="765915"/>
    <lineage>
        <taxon>Eukaryota</taxon>
        <taxon>Fungi</taxon>
        <taxon>Fungi incertae sedis</taxon>
        <taxon>Blastocladiomycota</taxon>
        <taxon>Blastocladiomycetes</taxon>
        <taxon>Blastocladiales</taxon>
        <taxon>Catenariaceae</taxon>
        <taxon>Catenaria</taxon>
    </lineage>
</organism>
<accession>A0A1Y2HJP5</accession>
<protein>
    <recommendedName>
        <fullName evidence="2">DUF6604 domain-containing protein</fullName>
    </recommendedName>
</protein>
<dbReference type="AlphaFoldDB" id="A0A1Y2HJP5"/>
<keyword evidence="4" id="KW-1185">Reference proteome</keyword>
<dbReference type="PANTHER" id="PTHR38795">
    <property type="entry name" value="DUF6604 DOMAIN-CONTAINING PROTEIN"/>
    <property type="match status" value="1"/>
</dbReference>
<evidence type="ECO:0000313" key="4">
    <source>
        <dbReference type="Proteomes" id="UP000193411"/>
    </source>
</evidence>
<comment type="caution">
    <text evidence="3">The sequence shown here is derived from an EMBL/GenBank/DDBJ whole genome shotgun (WGS) entry which is preliminary data.</text>
</comment>
<dbReference type="Pfam" id="PF20253">
    <property type="entry name" value="DUF6604"/>
    <property type="match status" value="1"/>
</dbReference>
<gene>
    <name evidence="3" type="ORF">BCR44DRAFT_1435871</name>
</gene>
<dbReference type="InterPro" id="IPR046539">
    <property type="entry name" value="DUF6604"/>
</dbReference>
<dbReference type="PANTHER" id="PTHR38795:SF1">
    <property type="entry name" value="DUF6604 DOMAIN-CONTAINING PROTEIN"/>
    <property type="match status" value="1"/>
</dbReference>
<dbReference type="Proteomes" id="UP000193411">
    <property type="component" value="Unassembled WGS sequence"/>
</dbReference>
<evidence type="ECO:0000259" key="2">
    <source>
        <dbReference type="Pfam" id="PF20253"/>
    </source>
</evidence>
<feature type="domain" description="DUF6604" evidence="2">
    <location>
        <begin position="3"/>
        <end position="133"/>
    </location>
</feature>
<feature type="region of interest" description="Disordered" evidence="1">
    <location>
        <begin position="678"/>
        <end position="725"/>
    </location>
</feature>
<reference evidence="3 4" key="1">
    <citation type="submission" date="2016-07" db="EMBL/GenBank/DDBJ databases">
        <title>Pervasive Adenine N6-methylation of Active Genes in Fungi.</title>
        <authorList>
            <consortium name="DOE Joint Genome Institute"/>
            <person name="Mondo S.J."/>
            <person name="Dannebaum R.O."/>
            <person name="Kuo R.C."/>
            <person name="Labutti K."/>
            <person name="Haridas S."/>
            <person name="Kuo A."/>
            <person name="Salamov A."/>
            <person name="Ahrendt S.R."/>
            <person name="Lipzen A."/>
            <person name="Sullivan W."/>
            <person name="Andreopoulos W.B."/>
            <person name="Clum A."/>
            <person name="Lindquist E."/>
            <person name="Daum C."/>
            <person name="Ramamoorthy G.K."/>
            <person name="Gryganskyi A."/>
            <person name="Culley D."/>
            <person name="Magnuson J.K."/>
            <person name="James T.Y."/>
            <person name="O'Malley M.A."/>
            <person name="Stajich J.E."/>
            <person name="Spatafora J.W."/>
            <person name="Visel A."/>
            <person name="Grigoriev I.V."/>
        </authorList>
    </citation>
    <scope>NUCLEOTIDE SEQUENCE [LARGE SCALE GENOMIC DNA]</scope>
    <source>
        <strain evidence="3 4">PL171</strain>
    </source>
</reference>
<name>A0A1Y2HJP5_9FUNG</name>
<sequence length="879" mass="98857">MVNQAHWHFIHVLTKVVEILARPGIELLESRFAVLSVDDTADIPDDAELDQQDADQEVDMNALEQRQQSYRAEDDDGEVLLSLFCFFNDIDRVRTFLKETWTQYRDGTLDLVTASLVTSTAMDLVRQAQADLLAYHPRTDQYHEIIDRFFLQTCILRGLPPAPLDPADMVNPEMADIAEFILLPVHATLNDFKPVIVPGSFPALRKGHFGVYDPLVDRSRLSLRDRLQEDRLILQELMPELVFLERKKTLPPACDTLSEEFSKFAHTKAETPILVFAAQVFLDIHAILREQVDRGLHELQSTGTSILASIDAYHQHKHRASSPKWTPTHELGVKRLRDDIDFWVMHDPYLPEKKRLFLSNISRAPPASARTWQDHLNNLSEFALLNKHPWLCGLLQFRIALAAHDVGLAMADNWGTILYTGHLYEAGKIGGWIKCTPDATQGDRIGPWDDMEFVMMAHGKEKLFRGRVPNTLQEAYTSAQLMLGLSGVDLVAVARGNARSKRGGKGKSKVSASSDGPVGLGDPLTVCSVFRERFLFKEPAHVSVAGVEALISSMVKDQATAQVTGACDPTHQDKPLSYLQRMWRKSHTLTPLQLLQALRAVLAREHNRLHFDYIRMHVRCVKALRAVHQEVDERLKRYLYPKYFRSEEQLAWIPAYVLFVSSGTERFAEYVKSPAAKATVRTARKRDADGQDSSANAVRAGVSAGESGNEGGSVGSKAAQEGGDQDNVHVGSRILRDASNVLQEWIRVEGDVERQALKSLVSASLELAGRPRPPLREPTRLWAWQNASFNGRRVMVTSEQERDHRHALMAGTLDLMDEMGLQFNPERFEEVGGAGGFESMFTADEARAMMAAHQQRRLFAQLNHELNEATPDGKWAMLR</sequence>
<evidence type="ECO:0000313" key="3">
    <source>
        <dbReference type="EMBL" id="ORZ34817.1"/>
    </source>
</evidence>